<dbReference type="FunFam" id="3.80.10.10:FF:000275">
    <property type="entry name" value="Leucine-rich repeat receptor-like protein kinase"/>
    <property type="match status" value="1"/>
</dbReference>
<evidence type="ECO:0000256" key="7">
    <source>
        <dbReference type="ARBA" id="ARBA00022553"/>
    </source>
</evidence>
<dbReference type="SMART" id="SM00220">
    <property type="entry name" value="S_TKc"/>
    <property type="match status" value="1"/>
</dbReference>
<dbReference type="Gene3D" id="3.80.10.10">
    <property type="entry name" value="Ribonuclease Inhibitor"/>
    <property type="match status" value="3"/>
</dbReference>
<keyword evidence="18" id="KW-0675">Receptor</keyword>
<keyword evidence="13" id="KW-0547">Nucleotide-binding</keyword>
<dbReference type="EC" id="2.7.11.1" evidence="4"/>
<name>M8D0N4_AEGTA</name>
<keyword evidence="16" id="KW-1133">Transmembrane helix</keyword>
<dbReference type="PANTHER" id="PTHR48053">
    <property type="entry name" value="LEUCINE RICH REPEAT FAMILY PROTEIN, EXPRESSED"/>
    <property type="match status" value="1"/>
</dbReference>
<feature type="domain" description="Protein kinase" evidence="25">
    <location>
        <begin position="486"/>
        <end position="793"/>
    </location>
</feature>
<comment type="similarity">
    <text evidence="3">Belongs to the protein kinase superfamily. Ser/Thr protein kinase family.</text>
</comment>
<evidence type="ECO:0000313" key="26">
    <source>
        <dbReference type="EnsemblPlants" id="EMT29721"/>
    </source>
</evidence>
<keyword evidence="7" id="KW-0597">Phosphoprotein</keyword>
<proteinExistence type="inferred from homology"/>
<evidence type="ECO:0000256" key="10">
    <source>
        <dbReference type="ARBA" id="ARBA00022692"/>
    </source>
</evidence>
<evidence type="ECO:0000256" key="12">
    <source>
        <dbReference type="ARBA" id="ARBA00022737"/>
    </source>
</evidence>
<dbReference type="InterPro" id="IPR017441">
    <property type="entry name" value="Protein_kinase_ATP_BS"/>
</dbReference>
<dbReference type="Pfam" id="PF00560">
    <property type="entry name" value="LRR_1"/>
    <property type="match status" value="3"/>
</dbReference>
<keyword evidence="15" id="KW-0067">ATP-binding</keyword>
<evidence type="ECO:0000256" key="16">
    <source>
        <dbReference type="ARBA" id="ARBA00022989"/>
    </source>
</evidence>
<evidence type="ECO:0000256" key="3">
    <source>
        <dbReference type="ARBA" id="ARBA00008684"/>
    </source>
</evidence>
<dbReference type="InterPro" id="IPR032675">
    <property type="entry name" value="LRR_dom_sf"/>
</dbReference>
<dbReference type="Pfam" id="PF08263">
    <property type="entry name" value="LRRNT_2"/>
    <property type="match status" value="1"/>
</dbReference>
<evidence type="ECO:0000256" key="1">
    <source>
        <dbReference type="ARBA" id="ARBA00004162"/>
    </source>
</evidence>
<dbReference type="EnsemblPlants" id="EMT29721">
    <property type="protein sequence ID" value="EMT29721"/>
    <property type="gene ID" value="F775_17577"/>
</dbReference>
<dbReference type="SUPFAM" id="SSF52058">
    <property type="entry name" value="L domain-like"/>
    <property type="match status" value="1"/>
</dbReference>
<reference evidence="26" key="1">
    <citation type="submission" date="2015-06" db="UniProtKB">
        <authorList>
            <consortium name="EnsemblPlants"/>
        </authorList>
    </citation>
    <scope>IDENTIFICATION</scope>
</reference>
<dbReference type="AlphaFoldDB" id="M8D0N4"/>
<evidence type="ECO:0000256" key="20">
    <source>
        <dbReference type="ARBA" id="ARBA00047899"/>
    </source>
</evidence>
<dbReference type="Gene3D" id="3.30.200.20">
    <property type="entry name" value="Phosphorylase Kinase, domain 1"/>
    <property type="match status" value="1"/>
</dbReference>
<dbReference type="SUPFAM" id="SSF56112">
    <property type="entry name" value="Protein kinase-like (PK-like)"/>
    <property type="match status" value="1"/>
</dbReference>
<evidence type="ECO:0000256" key="14">
    <source>
        <dbReference type="ARBA" id="ARBA00022777"/>
    </source>
</evidence>
<dbReference type="Gene3D" id="1.10.510.10">
    <property type="entry name" value="Transferase(Phosphotransferase) domain 1"/>
    <property type="match status" value="1"/>
</dbReference>
<evidence type="ECO:0000256" key="6">
    <source>
        <dbReference type="ARBA" id="ARBA00022527"/>
    </source>
</evidence>
<organism evidence="26">
    <name type="scientific">Aegilops tauschii</name>
    <name type="common">Tausch's goatgrass</name>
    <name type="synonym">Aegilops squarrosa</name>
    <dbReference type="NCBI Taxonomy" id="37682"/>
    <lineage>
        <taxon>Eukaryota</taxon>
        <taxon>Viridiplantae</taxon>
        <taxon>Streptophyta</taxon>
        <taxon>Embryophyta</taxon>
        <taxon>Tracheophyta</taxon>
        <taxon>Spermatophyta</taxon>
        <taxon>Magnoliopsida</taxon>
        <taxon>Liliopsida</taxon>
        <taxon>Poales</taxon>
        <taxon>Poaceae</taxon>
        <taxon>BOP clade</taxon>
        <taxon>Pooideae</taxon>
        <taxon>Triticodae</taxon>
        <taxon>Triticeae</taxon>
        <taxon>Triticinae</taxon>
        <taxon>Aegilops</taxon>
    </lineage>
</organism>
<sequence>MEAITSRFRRLLLLVLVACGAHVVVCGSSLNGNETDWLSLLDFKNAISLDLHQAFMSWNDSNHFCSWEGVLCRVKNPRRVTSLNLASRGLVGHISPSIGNLTFLHSLTLTENTLTGEIPPTLGRLRRLQTLRLTNNTLQGRLPSFANCSRLRVLHVSVNNLVGQLPVHLPPHLQVLQISRNNLTGTIPASLANICADNHIKGNLPSEFADLSSLQYLYVGLNQLVGRFPQAILNLSLLIGLDLAVNGLSGEVPPNLCTSLPNLQKLVLGGNFFLGSIPSSFTNTSILNFIDLSLNNFTGLVPTTIGKLTKLSFSNLEHNQLEAHSKQDWEFLRKHSHFIRQHKQPKILNISANNLTGSIPASLGNLQLLKELDLSFNHLHGEVPTKGIFKNATIVWIDGNQGLCGGALELHMLACSTILSNSTRKKGSLVVKVVIPIAIMVSLAMVIFGSWLWRGKYKSKSISEPSFATKFAKVSFNDLARATQGFSTSNLIGRGRYSSVYQGKLAEDEDDVAVKVFNLETRGAQKSFIAECNALRNVRHRNLVPILTVCSRIDSNGNDFKALVYEFMPRGDLHKLLYSTQDSEGASNNLITMAQRISIVVDVADAMEYLHHNNQGTMVHCDLKPSNILLDDNMTAHVGDFGLARFKIASTTLPIGTSNSLSVALMGTIGYAAPEYAGGGHVSTIADVYSFGVVLLETFIRRRPTDGTFKDGLSIVKFVEINFPNRVLDIVDPQLLQELELCQETPIAMKEKGLHSLSSMLNIGLCCTESSPGERINMQEVAAKVHRIRDAYLRED</sequence>
<evidence type="ECO:0000256" key="8">
    <source>
        <dbReference type="ARBA" id="ARBA00022614"/>
    </source>
</evidence>
<keyword evidence="6" id="KW-0723">Serine/threonine-protein kinase</keyword>
<dbReference type="InterPro" id="IPR001611">
    <property type="entry name" value="Leu-rich_rpt"/>
</dbReference>
<evidence type="ECO:0000256" key="9">
    <source>
        <dbReference type="ARBA" id="ARBA00022679"/>
    </source>
</evidence>
<accession>M8D0N4</accession>
<dbReference type="InterPro" id="IPR008271">
    <property type="entry name" value="Ser/Thr_kinase_AS"/>
</dbReference>
<comment type="catalytic activity">
    <reaction evidence="21">
        <text>L-seryl-[protein] + ATP = O-phospho-L-seryl-[protein] + ADP + H(+)</text>
        <dbReference type="Rhea" id="RHEA:17989"/>
        <dbReference type="Rhea" id="RHEA-COMP:9863"/>
        <dbReference type="Rhea" id="RHEA-COMP:11604"/>
        <dbReference type="ChEBI" id="CHEBI:15378"/>
        <dbReference type="ChEBI" id="CHEBI:29999"/>
        <dbReference type="ChEBI" id="CHEBI:30616"/>
        <dbReference type="ChEBI" id="CHEBI:83421"/>
        <dbReference type="ChEBI" id="CHEBI:456216"/>
        <dbReference type="EC" id="2.7.11.1"/>
    </reaction>
</comment>
<dbReference type="OMA" id="NCTERQI"/>
<dbReference type="PROSITE" id="PS00108">
    <property type="entry name" value="PROTEIN_KINASE_ST"/>
    <property type="match status" value="1"/>
</dbReference>
<dbReference type="PROSITE" id="PS50011">
    <property type="entry name" value="PROTEIN_KINASE_DOM"/>
    <property type="match status" value="1"/>
</dbReference>
<evidence type="ECO:0000256" key="2">
    <source>
        <dbReference type="ARBA" id="ARBA00004389"/>
    </source>
</evidence>
<comment type="catalytic activity">
    <reaction evidence="20">
        <text>L-threonyl-[protein] + ATP = O-phospho-L-threonyl-[protein] + ADP + H(+)</text>
        <dbReference type="Rhea" id="RHEA:46608"/>
        <dbReference type="Rhea" id="RHEA-COMP:11060"/>
        <dbReference type="Rhea" id="RHEA-COMP:11605"/>
        <dbReference type="ChEBI" id="CHEBI:15378"/>
        <dbReference type="ChEBI" id="CHEBI:30013"/>
        <dbReference type="ChEBI" id="CHEBI:30616"/>
        <dbReference type="ChEBI" id="CHEBI:61977"/>
        <dbReference type="ChEBI" id="CHEBI:456216"/>
        <dbReference type="EC" id="2.7.11.1"/>
    </reaction>
</comment>
<keyword evidence="11" id="KW-0732">Signal</keyword>
<dbReference type="ExpressionAtlas" id="M8D0N4">
    <property type="expression patterns" value="baseline"/>
</dbReference>
<dbReference type="FunFam" id="3.30.200.20:FF:000432">
    <property type="entry name" value="LRR receptor-like serine/threonine-protein kinase EFR"/>
    <property type="match status" value="1"/>
</dbReference>
<evidence type="ECO:0000256" key="15">
    <source>
        <dbReference type="ARBA" id="ARBA00022840"/>
    </source>
</evidence>
<dbReference type="InterPro" id="IPR013210">
    <property type="entry name" value="LRR_N_plant-typ"/>
</dbReference>
<keyword evidence="10" id="KW-0812">Transmembrane</keyword>
<evidence type="ECO:0000256" key="17">
    <source>
        <dbReference type="ARBA" id="ARBA00023136"/>
    </source>
</evidence>
<dbReference type="InterPro" id="IPR000719">
    <property type="entry name" value="Prot_kinase_dom"/>
</dbReference>
<evidence type="ECO:0000256" key="11">
    <source>
        <dbReference type="ARBA" id="ARBA00022729"/>
    </source>
</evidence>
<dbReference type="PROSITE" id="PS00107">
    <property type="entry name" value="PROTEIN_KINASE_ATP"/>
    <property type="match status" value="1"/>
</dbReference>
<dbReference type="Pfam" id="PF00069">
    <property type="entry name" value="Pkinase"/>
    <property type="match status" value="1"/>
</dbReference>
<evidence type="ECO:0000259" key="25">
    <source>
        <dbReference type="PROSITE" id="PS50011"/>
    </source>
</evidence>
<comment type="function">
    <text evidence="22">Receptor kinase that detects X.oryzae pv. oryzae protein Ax21 to promote innate immunity. Following X.oryzae pv. oryzae protein Ax21 detection, undergoes cleavage, releasing the processed protein kinase Xa21 chain.</text>
</comment>
<comment type="subcellular location">
    <subcellularLocation>
        <location evidence="1">Cell membrane</location>
        <topology evidence="1">Single-pass membrane protein</topology>
    </subcellularLocation>
    <subcellularLocation>
        <location evidence="2">Endoplasmic reticulum membrane</location>
        <topology evidence="2">Single-pass membrane protein</topology>
    </subcellularLocation>
</comment>
<dbReference type="InterPro" id="IPR051716">
    <property type="entry name" value="Plant_RL_S/T_kinase"/>
</dbReference>
<keyword evidence="12" id="KW-0677">Repeat</keyword>
<dbReference type="PANTHER" id="PTHR48053:SF6">
    <property type="entry name" value="PROTEIN KINASE DOMAIN-CONTAINING PROTEIN"/>
    <property type="match status" value="1"/>
</dbReference>
<evidence type="ECO:0000256" key="24">
    <source>
        <dbReference type="ARBA" id="ARBA00072040"/>
    </source>
</evidence>
<protein>
    <recommendedName>
        <fullName evidence="24">Receptor kinase-like protein Xa21</fullName>
        <ecNumber evidence="4">2.7.11.1</ecNumber>
    </recommendedName>
</protein>
<comment type="function">
    <text evidence="23">The processed protein kinase Xa21 chain released by protein cleavage after X.oryzae pv. oryzae protein Ax21 detection translocates into the nucleus where it can bind and regulate WRKY62, a transcription factor. Confers resistance to the bacterial pathogen X.oryzae pv. oryzae (Xoo).</text>
</comment>
<evidence type="ECO:0000256" key="22">
    <source>
        <dbReference type="ARBA" id="ARBA00054320"/>
    </source>
</evidence>
<evidence type="ECO:0000256" key="23">
    <source>
        <dbReference type="ARBA" id="ARBA00056628"/>
    </source>
</evidence>
<dbReference type="GO" id="GO:0005524">
    <property type="term" value="F:ATP binding"/>
    <property type="evidence" value="ECO:0007669"/>
    <property type="project" value="UniProtKB-UniRule"/>
</dbReference>
<keyword evidence="17" id="KW-0472">Membrane</keyword>
<evidence type="ECO:0000256" key="5">
    <source>
        <dbReference type="ARBA" id="ARBA00022475"/>
    </source>
</evidence>
<evidence type="ECO:0000256" key="18">
    <source>
        <dbReference type="ARBA" id="ARBA00023170"/>
    </source>
</evidence>
<keyword evidence="8" id="KW-0433">Leucine-rich repeat</keyword>
<keyword evidence="9" id="KW-0808">Transferase</keyword>
<evidence type="ECO:0000256" key="4">
    <source>
        <dbReference type="ARBA" id="ARBA00012513"/>
    </source>
</evidence>
<dbReference type="GO" id="GO:0005886">
    <property type="term" value="C:plasma membrane"/>
    <property type="evidence" value="ECO:0007669"/>
    <property type="project" value="UniProtKB-SubCell"/>
</dbReference>
<evidence type="ECO:0000256" key="19">
    <source>
        <dbReference type="ARBA" id="ARBA00023180"/>
    </source>
</evidence>
<dbReference type="GO" id="GO:0005789">
    <property type="term" value="C:endoplasmic reticulum membrane"/>
    <property type="evidence" value="ECO:0007669"/>
    <property type="project" value="UniProtKB-SubCell"/>
</dbReference>
<dbReference type="InterPro" id="IPR011009">
    <property type="entry name" value="Kinase-like_dom_sf"/>
</dbReference>
<dbReference type="FunFam" id="1.10.510.10:FF:000358">
    <property type="entry name" value="Putative leucine-rich repeat receptor-like serine/threonine-protein kinase"/>
    <property type="match status" value="1"/>
</dbReference>
<dbReference type="GO" id="GO:0004674">
    <property type="term" value="F:protein serine/threonine kinase activity"/>
    <property type="evidence" value="ECO:0007669"/>
    <property type="project" value="UniProtKB-KW"/>
</dbReference>
<keyword evidence="5" id="KW-1003">Cell membrane</keyword>
<keyword evidence="14" id="KW-0418">Kinase</keyword>
<evidence type="ECO:0000256" key="21">
    <source>
        <dbReference type="ARBA" id="ARBA00048679"/>
    </source>
</evidence>
<keyword evidence="19" id="KW-0325">Glycoprotein</keyword>
<evidence type="ECO:0000256" key="13">
    <source>
        <dbReference type="ARBA" id="ARBA00022741"/>
    </source>
</evidence>